<reference evidence="7" key="1">
    <citation type="submission" date="2024-02" db="UniProtKB">
        <authorList>
            <consortium name="WormBaseParasite"/>
        </authorList>
    </citation>
    <scope>IDENTIFICATION</scope>
</reference>
<organism evidence="6 7">
    <name type="scientific">Mesorhabditis belari</name>
    <dbReference type="NCBI Taxonomy" id="2138241"/>
    <lineage>
        <taxon>Eukaryota</taxon>
        <taxon>Metazoa</taxon>
        <taxon>Ecdysozoa</taxon>
        <taxon>Nematoda</taxon>
        <taxon>Chromadorea</taxon>
        <taxon>Rhabditida</taxon>
        <taxon>Rhabditina</taxon>
        <taxon>Rhabditomorpha</taxon>
        <taxon>Rhabditoidea</taxon>
        <taxon>Rhabditidae</taxon>
        <taxon>Mesorhabditinae</taxon>
        <taxon>Mesorhabditis</taxon>
    </lineage>
</organism>
<dbReference type="WBParaSite" id="MBELARI_LOCUS20442">
    <property type="protein sequence ID" value="MBELARI_LOCUS20442"/>
    <property type="gene ID" value="MBELARI_LOCUS20442"/>
</dbReference>
<dbReference type="Pfam" id="PF18141">
    <property type="entry name" value="UPF1_1B_dom"/>
    <property type="match status" value="1"/>
</dbReference>
<dbReference type="Gene3D" id="2.40.30.230">
    <property type="match status" value="1"/>
</dbReference>
<dbReference type="Pfam" id="PF13086">
    <property type="entry name" value="AAA_11"/>
    <property type="match status" value="1"/>
</dbReference>
<feature type="coiled-coil region" evidence="1">
    <location>
        <begin position="612"/>
        <end position="645"/>
    </location>
</feature>
<dbReference type="GO" id="GO:0003677">
    <property type="term" value="F:DNA binding"/>
    <property type="evidence" value="ECO:0007669"/>
    <property type="project" value="InterPro"/>
</dbReference>
<feature type="domain" description="UPF1" evidence="5">
    <location>
        <begin position="122"/>
        <end position="216"/>
    </location>
</feature>
<dbReference type="InterPro" id="IPR045055">
    <property type="entry name" value="DNA2/NAM7-like"/>
</dbReference>
<dbReference type="GO" id="GO:0005737">
    <property type="term" value="C:cytoplasm"/>
    <property type="evidence" value="ECO:0007669"/>
    <property type="project" value="TreeGrafter"/>
</dbReference>
<dbReference type="GO" id="GO:0000184">
    <property type="term" value="P:nuclear-transcribed mRNA catabolic process, nonsense-mediated decay"/>
    <property type="evidence" value="ECO:0007669"/>
    <property type="project" value="TreeGrafter"/>
</dbReference>
<evidence type="ECO:0000259" key="5">
    <source>
        <dbReference type="Pfam" id="PF18141"/>
    </source>
</evidence>
<accession>A0AAF3F435</accession>
<feature type="domain" description="Helicase/UvrB N-terminal" evidence="2">
    <location>
        <begin position="272"/>
        <end position="344"/>
    </location>
</feature>
<dbReference type="CDD" id="cd21407">
    <property type="entry name" value="1B_UPF1-like"/>
    <property type="match status" value="1"/>
</dbReference>
<dbReference type="GO" id="GO:0005524">
    <property type="term" value="F:ATP binding"/>
    <property type="evidence" value="ECO:0007669"/>
    <property type="project" value="InterPro"/>
</dbReference>
<dbReference type="Pfam" id="PF13087">
    <property type="entry name" value="AAA_12"/>
    <property type="match status" value="1"/>
</dbReference>
<dbReference type="GO" id="GO:0016787">
    <property type="term" value="F:hydrolase activity"/>
    <property type="evidence" value="ECO:0007669"/>
    <property type="project" value="InterPro"/>
</dbReference>
<dbReference type="AlphaFoldDB" id="A0AAF3F435"/>
<feature type="domain" description="DNA2/NAM7 helicase-like C-terminal" evidence="4">
    <location>
        <begin position="487"/>
        <end position="539"/>
    </location>
</feature>
<evidence type="ECO:0000256" key="1">
    <source>
        <dbReference type="SAM" id="Coils"/>
    </source>
</evidence>
<sequence length="687" mass="77426">MVTRMSFKIDSTLQRHASGFDLDCQGHKYRFYDPTQVNARRFIVTAEGKRLPPLPSKKMSRIILKNLTFKAQTPQGHWFNVEKNVDLYLEFKDAYNAKVFLTKQSKGKGAEADFDRRMKESQTQSVGHVRWDVGLKKKHLAFFHLPKFQEGNMKLVIGDELRLKHCLTVDKEWWCCVGQVFKVPDNHSDEIGIEMRAGIQEKMPTDPRINFTCEVVWNSISFDRMMSALSTLERDEKSVSQYIYHKLMGHDIDNILFKVKPPRRLSAPGLPELNHSQSHAVKAVLERPLSLIQGPPGTGKTVTSATIIYHLVTQAASDQPQQVLVCAPSNIAVDQLAERIHRTGLKVIRMCAKSRETLDSTVEALTLHNQLVSLKGAAELQKLHQLKQEMGELSAQDEVRYRKLKDIKERQLLQAADVICCTCSTAADPRLQGLKLKCVLVDESTQATEPEVLTAIVRGVRQLILVGDHCQLGPVVLCKKAAMAGFSQSLFKRLVLLGNRPIRLQVQYRMHPSLSSFPSSVFYEGSLQNGVTEGNAKEFVVTAEGKRLPPLASNRMSRMILKNLTFKAEDDPEASSHLLTSGIRVTIKEEDEEVPSEAFVELSGDELDFDDKEELLASKEMVEELARLQEENTMLQTTLINCQSEIAALRVEAASRQFFLDEPIDPAVSTALDETRFNKGSLIKTMW</sequence>
<keyword evidence="1" id="KW-0175">Coiled coil</keyword>
<dbReference type="PANTHER" id="PTHR10887:SF364">
    <property type="entry name" value="REGULATOR OF NONSENSE TRANSCRIPTS 1"/>
    <property type="match status" value="1"/>
</dbReference>
<evidence type="ECO:0000259" key="4">
    <source>
        <dbReference type="Pfam" id="PF13087"/>
    </source>
</evidence>
<dbReference type="Proteomes" id="UP000887575">
    <property type="component" value="Unassembled WGS sequence"/>
</dbReference>
<dbReference type="CDD" id="cd18039">
    <property type="entry name" value="DEXXQc_UPF1"/>
    <property type="match status" value="1"/>
</dbReference>
<protein>
    <submittedName>
        <fullName evidence="7">Uncharacterized protein</fullName>
    </submittedName>
</protein>
<evidence type="ECO:0000259" key="2">
    <source>
        <dbReference type="Pfam" id="PF04851"/>
    </source>
</evidence>
<dbReference type="Pfam" id="PF04851">
    <property type="entry name" value="ResIII"/>
    <property type="match status" value="1"/>
</dbReference>
<dbReference type="InterPro" id="IPR041677">
    <property type="entry name" value="DNA2/NAM7_AAA_11"/>
</dbReference>
<evidence type="ECO:0000259" key="3">
    <source>
        <dbReference type="Pfam" id="PF13086"/>
    </source>
</evidence>
<evidence type="ECO:0000313" key="6">
    <source>
        <dbReference type="Proteomes" id="UP000887575"/>
    </source>
</evidence>
<proteinExistence type="predicted"/>
<dbReference type="GO" id="GO:0003724">
    <property type="term" value="F:RNA helicase activity"/>
    <property type="evidence" value="ECO:0007669"/>
    <property type="project" value="TreeGrafter"/>
</dbReference>
<dbReference type="InterPro" id="IPR027417">
    <property type="entry name" value="P-loop_NTPase"/>
</dbReference>
<dbReference type="InterPro" id="IPR041679">
    <property type="entry name" value="DNA2/NAM7-like_C"/>
</dbReference>
<dbReference type="Gene3D" id="6.10.140.1240">
    <property type="match status" value="1"/>
</dbReference>
<keyword evidence="6" id="KW-1185">Reference proteome</keyword>
<feature type="domain" description="DNA2/NAM7 helicase helicase" evidence="3">
    <location>
        <begin position="380"/>
        <end position="477"/>
    </location>
</feature>
<dbReference type="Gene3D" id="3.40.50.300">
    <property type="entry name" value="P-loop containing nucleotide triphosphate hydrolases"/>
    <property type="match status" value="1"/>
</dbReference>
<dbReference type="PANTHER" id="PTHR10887">
    <property type="entry name" value="DNA2/NAM7 HELICASE FAMILY"/>
    <property type="match status" value="1"/>
</dbReference>
<name>A0AAF3F435_9BILA</name>
<dbReference type="InterPro" id="IPR006935">
    <property type="entry name" value="Helicase/UvrB_N"/>
</dbReference>
<dbReference type="InterPro" id="IPR040812">
    <property type="entry name" value="UPF1_1B_dom"/>
</dbReference>
<dbReference type="SUPFAM" id="SSF52540">
    <property type="entry name" value="P-loop containing nucleoside triphosphate hydrolases"/>
    <property type="match status" value="1"/>
</dbReference>
<evidence type="ECO:0000313" key="7">
    <source>
        <dbReference type="WBParaSite" id="MBELARI_LOCUS20442"/>
    </source>
</evidence>